<dbReference type="RefSeq" id="WP_285606232.1">
    <property type="nucleotide sequence ID" value="NZ_BSDC01000001.1"/>
</dbReference>
<organism evidence="2 3">
    <name type="scientific">Geothrix edaphica</name>
    <dbReference type="NCBI Taxonomy" id="2927976"/>
    <lineage>
        <taxon>Bacteria</taxon>
        <taxon>Pseudomonadati</taxon>
        <taxon>Acidobacteriota</taxon>
        <taxon>Holophagae</taxon>
        <taxon>Holophagales</taxon>
        <taxon>Holophagaceae</taxon>
        <taxon>Geothrix</taxon>
    </lineage>
</organism>
<dbReference type="EMBL" id="BSDC01000001">
    <property type="protein sequence ID" value="GLH66151.1"/>
    <property type="molecule type" value="Genomic_DNA"/>
</dbReference>
<dbReference type="Proteomes" id="UP001165044">
    <property type="component" value="Unassembled WGS sequence"/>
</dbReference>
<accession>A0ABQ5PUN3</accession>
<proteinExistence type="predicted"/>
<evidence type="ECO:0000256" key="1">
    <source>
        <dbReference type="SAM" id="MobiDB-lite"/>
    </source>
</evidence>
<comment type="caution">
    <text evidence="2">The sequence shown here is derived from an EMBL/GenBank/DDBJ whole genome shotgun (WGS) entry which is preliminary data.</text>
</comment>
<gene>
    <name evidence="2" type="ORF">GETHED_05150</name>
</gene>
<feature type="region of interest" description="Disordered" evidence="1">
    <location>
        <begin position="224"/>
        <end position="246"/>
    </location>
</feature>
<name>A0ABQ5PUN3_9BACT</name>
<reference evidence="2" key="1">
    <citation type="journal article" date="2023" name="Antonie Van Leeuwenhoek">
        <title>Mesoterricola silvestris gen. nov., sp. nov., Mesoterricola sediminis sp. nov., Geothrix oryzae sp. nov., Geothrix edaphica sp. nov., Geothrix rubra sp. nov., and Geothrix limicola sp. nov., six novel members of Acidobacteriota isolated from soils.</title>
        <authorList>
            <person name="Itoh H."/>
            <person name="Sugisawa Y."/>
            <person name="Mise K."/>
            <person name="Xu Z."/>
            <person name="Kuniyasu M."/>
            <person name="Ushijima N."/>
            <person name="Kawano K."/>
            <person name="Kobayashi E."/>
            <person name="Shiratori Y."/>
            <person name="Masuda Y."/>
            <person name="Senoo K."/>
        </authorList>
    </citation>
    <scope>NUCLEOTIDE SEQUENCE</scope>
    <source>
        <strain evidence="2">Red802</strain>
    </source>
</reference>
<sequence length="246" mass="27202">MRLQLVALLLAGGLLQADGLSDLKATLARMTGQDPVKASVDYQFWSRQGDDKAPVITEGKATTFVEDGPQGLRMSWNRALIQTAAQEARVQAMDPEKRATTRRAIEGLKPVEVSDYLNGAEELLRMLEQGQLLEEKAEAWQGKPARRFLLKLAPRLSKQDQKYVKDFDATASVWVGTDGLPLAAETHTRMKGRALLVISFEQQQKESFQFMKVGNRLVVVRHARESSGSGGGERGQSKTTVILHLS</sequence>
<protein>
    <submittedName>
        <fullName evidence="2">Uncharacterized protein</fullName>
    </submittedName>
</protein>
<keyword evidence="3" id="KW-1185">Reference proteome</keyword>
<evidence type="ECO:0000313" key="2">
    <source>
        <dbReference type="EMBL" id="GLH66151.1"/>
    </source>
</evidence>
<evidence type="ECO:0000313" key="3">
    <source>
        <dbReference type="Proteomes" id="UP001165044"/>
    </source>
</evidence>